<dbReference type="CDD" id="cd07580">
    <property type="entry name" value="nitrilase_2"/>
    <property type="match status" value="1"/>
</dbReference>
<reference evidence="3 4" key="1">
    <citation type="submission" date="2019-06" db="EMBL/GenBank/DDBJ databases">
        <title>Rhizobium sp. CL12 isolated from roots of soybean.</title>
        <authorList>
            <person name="Wang C."/>
        </authorList>
    </citation>
    <scope>NUCLEOTIDE SEQUENCE [LARGE SCALE GENOMIC DNA]</scope>
    <source>
        <strain evidence="3 4">CL12</strain>
    </source>
</reference>
<evidence type="ECO:0000256" key="1">
    <source>
        <dbReference type="ARBA" id="ARBA00022801"/>
    </source>
</evidence>
<dbReference type="Pfam" id="PF00795">
    <property type="entry name" value="CN_hydrolase"/>
    <property type="match status" value="1"/>
</dbReference>
<comment type="caution">
    <text evidence="3">The sequence shown here is derived from an EMBL/GenBank/DDBJ whole genome shotgun (WGS) entry which is preliminary data.</text>
</comment>
<dbReference type="InterPro" id="IPR003010">
    <property type="entry name" value="C-N_Hydrolase"/>
</dbReference>
<dbReference type="PANTHER" id="PTHR43674">
    <property type="entry name" value="NITRILASE C965.09-RELATED"/>
    <property type="match status" value="1"/>
</dbReference>
<dbReference type="InterPro" id="IPR036526">
    <property type="entry name" value="C-N_Hydrolase_sf"/>
</dbReference>
<name>A0A504UEN4_9HYPH</name>
<accession>A0A504UEN4</accession>
<dbReference type="SUPFAM" id="SSF56317">
    <property type="entry name" value="Carbon-nitrogen hydrolase"/>
    <property type="match status" value="1"/>
</dbReference>
<dbReference type="RefSeq" id="WP_140832504.1">
    <property type="nucleotide sequence ID" value="NZ_VFYP01000009.1"/>
</dbReference>
<feature type="domain" description="CN hydrolase" evidence="2">
    <location>
        <begin position="11"/>
        <end position="256"/>
    </location>
</feature>
<dbReference type="EMBL" id="VFYP01000009">
    <property type="protein sequence ID" value="TPP03962.1"/>
    <property type="molecule type" value="Genomic_DNA"/>
</dbReference>
<proteinExistence type="predicted"/>
<keyword evidence="1" id="KW-0378">Hydrolase</keyword>
<organism evidence="3 4">
    <name type="scientific">Rhizobium glycinendophyticum</name>
    <dbReference type="NCBI Taxonomy" id="2589807"/>
    <lineage>
        <taxon>Bacteria</taxon>
        <taxon>Pseudomonadati</taxon>
        <taxon>Pseudomonadota</taxon>
        <taxon>Alphaproteobacteria</taxon>
        <taxon>Hyphomicrobiales</taxon>
        <taxon>Rhizobiaceae</taxon>
        <taxon>Rhizobium/Agrobacterium group</taxon>
        <taxon>Rhizobium</taxon>
    </lineage>
</organism>
<dbReference type="GO" id="GO:0050126">
    <property type="term" value="F:N-carbamoylputrescine amidase activity"/>
    <property type="evidence" value="ECO:0007669"/>
    <property type="project" value="TreeGrafter"/>
</dbReference>
<dbReference type="OrthoDB" id="9803803at2"/>
<dbReference type="Proteomes" id="UP000316429">
    <property type="component" value="Unassembled WGS sequence"/>
</dbReference>
<keyword evidence="4" id="KW-1185">Reference proteome</keyword>
<protein>
    <submittedName>
        <fullName evidence="3">Hydratase</fullName>
    </submittedName>
</protein>
<dbReference type="AlphaFoldDB" id="A0A504UEN4"/>
<dbReference type="PANTHER" id="PTHR43674:SF2">
    <property type="entry name" value="BETA-UREIDOPROPIONASE"/>
    <property type="match status" value="1"/>
</dbReference>
<evidence type="ECO:0000313" key="4">
    <source>
        <dbReference type="Proteomes" id="UP000316429"/>
    </source>
</evidence>
<gene>
    <name evidence="3" type="ORF">FJQ55_23025</name>
</gene>
<dbReference type="Gene3D" id="3.60.110.10">
    <property type="entry name" value="Carbon-nitrogen hydrolase"/>
    <property type="match status" value="1"/>
</dbReference>
<dbReference type="PROSITE" id="PS50263">
    <property type="entry name" value="CN_HYDROLASE"/>
    <property type="match status" value="1"/>
</dbReference>
<sequence length="281" mass="30502">MTDPVLTSRKLTVAAIQFEPRIGDRAFNLAAIDRMVRRAVSEGADLVVLPELADTGYVFQNTTELSTLAEAVPGGPSAAFLSSLSRDLVVHIVCGLAERDGDIFYNSAILTGPEGYLGKYRKLHLWNEENRYFAPGNLGLPVFDVGIGKVGIAICYDGWFPEVFRQLALNGAELICVPTNWVPMPGSESHTDTMSNILTKAAAHSNGVHIVCADRIGTERGQPFIGRSLIVGPEGWPLVGPASADREEILLAQIDLSSAPRSRALNSFNHLLGDRRTDVYR</sequence>
<evidence type="ECO:0000313" key="3">
    <source>
        <dbReference type="EMBL" id="TPP03962.1"/>
    </source>
</evidence>
<dbReference type="InterPro" id="IPR050345">
    <property type="entry name" value="Aliph_Amidase/BUP"/>
</dbReference>
<evidence type="ECO:0000259" key="2">
    <source>
        <dbReference type="PROSITE" id="PS50263"/>
    </source>
</evidence>
<dbReference type="GO" id="GO:0033388">
    <property type="term" value="P:putrescine biosynthetic process from arginine"/>
    <property type="evidence" value="ECO:0007669"/>
    <property type="project" value="TreeGrafter"/>
</dbReference>